<sequence length="54" mass="5618">MKFFAAAVMLLSVAAAHAGAHKLPLDHGPRATSTPWVNQHIRAQEAAAGSGAKR</sequence>
<feature type="chain" id="PRO_5026802335" evidence="1">
    <location>
        <begin position="19"/>
        <end position="54"/>
    </location>
</feature>
<accession>A0A6L5QPH0</accession>
<feature type="signal peptide" evidence="1">
    <location>
        <begin position="1"/>
        <end position="18"/>
    </location>
</feature>
<comment type="caution">
    <text evidence="2">The sequence shown here is derived from an EMBL/GenBank/DDBJ whole genome shotgun (WGS) entry which is preliminary data.</text>
</comment>
<dbReference type="Proteomes" id="UP000481037">
    <property type="component" value="Unassembled WGS sequence"/>
</dbReference>
<evidence type="ECO:0000256" key="1">
    <source>
        <dbReference type="SAM" id="SignalP"/>
    </source>
</evidence>
<dbReference type="RefSeq" id="WP_154370214.1">
    <property type="nucleotide sequence ID" value="NZ_WKJM01000039.1"/>
</dbReference>
<evidence type="ECO:0000313" key="2">
    <source>
        <dbReference type="EMBL" id="MRX11619.1"/>
    </source>
</evidence>
<keyword evidence="1" id="KW-0732">Signal</keyword>
<dbReference type="AlphaFoldDB" id="A0A6L5QPH0"/>
<name>A0A6L5QPH0_9BURK</name>
<dbReference type="EMBL" id="WKJM01000039">
    <property type="protein sequence ID" value="MRX11619.1"/>
    <property type="molecule type" value="Genomic_DNA"/>
</dbReference>
<proteinExistence type="predicted"/>
<protein>
    <submittedName>
        <fullName evidence="2">Uncharacterized protein</fullName>
    </submittedName>
</protein>
<gene>
    <name evidence="2" type="ORF">GJ697_27710</name>
</gene>
<keyword evidence="3" id="KW-1185">Reference proteome</keyword>
<organism evidence="2 3">
    <name type="scientific">Duganella alba</name>
    <dbReference type="NCBI Taxonomy" id="2666081"/>
    <lineage>
        <taxon>Bacteria</taxon>
        <taxon>Pseudomonadati</taxon>
        <taxon>Pseudomonadota</taxon>
        <taxon>Betaproteobacteria</taxon>
        <taxon>Burkholderiales</taxon>
        <taxon>Oxalobacteraceae</taxon>
        <taxon>Telluria group</taxon>
        <taxon>Duganella</taxon>
    </lineage>
</organism>
<evidence type="ECO:0000313" key="3">
    <source>
        <dbReference type="Proteomes" id="UP000481037"/>
    </source>
</evidence>
<reference evidence="2 3" key="1">
    <citation type="submission" date="2019-11" db="EMBL/GenBank/DDBJ databases">
        <title>Novel species isolated from a subtropical stream in China.</title>
        <authorList>
            <person name="Lu H."/>
        </authorList>
    </citation>
    <scope>NUCLEOTIDE SEQUENCE [LARGE SCALE GENOMIC DNA]</scope>
    <source>
        <strain evidence="2 3">FT25W</strain>
    </source>
</reference>